<evidence type="ECO:0000256" key="1">
    <source>
        <dbReference type="SAM" id="Phobius"/>
    </source>
</evidence>
<dbReference type="EMBL" id="CP013189">
    <property type="protein sequence ID" value="ALO47354.1"/>
    <property type="molecule type" value="Genomic_DNA"/>
</dbReference>
<feature type="transmembrane region" description="Helical" evidence="1">
    <location>
        <begin position="217"/>
        <end position="238"/>
    </location>
</feature>
<keyword evidence="1" id="KW-0472">Membrane</keyword>
<feature type="transmembrane region" description="Helical" evidence="1">
    <location>
        <begin position="6"/>
        <end position="27"/>
    </location>
</feature>
<feature type="transmembrane region" description="Helical" evidence="1">
    <location>
        <begin position="39"/>
        <end position="60"/>
    </location>
</feature>
<name>A0A0S2KGF3_9GAMM</name>
<keyword evidence="3" id="KW-1185">Reference proteome</keyword>
<gene>
    <name evidence="2" type="ORF">PS2015_2722</name>
</gene>
<organism evidence="2 3">
    <name type="scientific">Pseudohongiella spirulinae</name>
    <dbReference type="NCBI Taxonomy" id="1249552"/>
    <lineage>
        <taxon>Bacteria</taxon>
        <taxon>Pseudomonadati</taxon>
        <taxon>Pseudomonadota</taxon>
        <taxon>Gammaproteobacteria</taxon>
        <taxon>Pseudomonadales</taxon>
        <taxon>Pseudohongiellaceae</taxon>
        <taxon>Pseudohongiella</taxon>
    </lineage>
</organism>
<protein>
    <submittedName>
        <fullName evidence="2">Membrane protein</fullName>
    </submittedName>
</protein>
<dbReference type="OrthoDB" id="5984490at2"/>
<feature type="transmembrane region" description="Helical" evidence="1">
    <location>
        <begin position="152"/>
        <end position="171"/>
    </location>
</feature>
<dbReference type="STRING" id="1249552.PS2015_2722"/>
<reference evidence="2 3" key="1">
    <citation type="submission" date="2015-11" db="EMBL/GenBank/DDBJ databases">
        <authorList>
            <person name="Zhang Y."/>
            <person name="Guo Z."/>
        </authorList>
    </citation>
    <scope>NUCLEOTIDE SEQUENCE [LARGE SCALE GENOMIC DNA]</scope>
    <source>
        <strain evidence="2 3">KCTC 32221</strain>
    </source>
</reference>
<keyword evidence="1" id="KW-1133">Transmembrane helix</keyword>
<sequence length="254" mass="28045">MVIIHQSAFYLHVLAGAAGLLLFWIPVFARKGSLNHRRVGRWFAGIMYTVGFSGLVMASLDLLAPLITHPASVELSTEQLNQRISTIRDTALFLWSLSVLVITTTRHGWLTINCKEQRDVLRRPAHVLLCTALLMVGITLIALGAIRADPLLLIFGALETWLGGGFLHYIFKKQLSFPKEWWTEHLGALIGSGIGAYTAFFVFGGSNLFEPWLNNSFSGLSVVLWVAPGVIGGIAIGWQTAHYRRKFTARSPSS</sequence>
<dbReference type="Proteomes" id="UP000065641">
    <property type="component" value="Chromosome"/>
</dbReference>
<dbReference type="AlphaFoldDB" id="A0A0S2KGF3"/>
<feature type="transmembrane region" description="Helical" evidence="1">
    <location>
        <begin position="124"/>
        <end position="146"/>
    </location>
</feature>
<evidence type="ECO:0000313" key="2">
    <source>
        <dbReference type="EMBL" id="ALO47354.1"/>
    </source>
</evidence>
<evidence type="ECO:0000313" key="3">
    <source>
        <dbReference type="Proteomes" id="UP000065641"/>
    </source>
</evidence>
<feature type="transmembrane region" description="Helical" evidence="1">
    <location>
        <begin position="92"/>
        <end position="112"/>
    </location>
</feature>
<keyword evidence="1" id="KW-0812">Transmembrane</keyword>
<dbReference type="RefSeq" id="WP_058022753.1">
    <property type="nucleotide sequence ID" value="NZ_CP013189.1"/>
</dbReference>
<proteinExistence type="predicted"/>
<accession>A0A0S2KGF3</accession>
<dbReference type="KEGG" id="pspi:PS2015_2722"/>
<feature type="transmembrane region" description="Helical" evidence="1">
    <location>
        <begin position="183"/>
        <end position="205"/>
    </location>
</feature>